<comment type="subcellular location">
    <subcellularLocation>
        <location evidence="1">Membrane</location>
        <topology evidence="1">Multi-pass membrane protein</topology>
    </subcellularLocation>
</comment>
<evidence type="ECO:0000256" key="2">
    <source>
        <dbReference type="ARBA" id="ARBA00022692"/>
    </source>
</evidence>
<dbReference type="GO" id="GO:0005886">
    <property type="term" value="C:plasma membrane"/>
    <property type="evidence" value="ECO:0007669"/>
    <property type="project" value="TreeGrafter"/>
</dbReference>
<proteinExistence type="predicted"/>
<keyword evidence="4 5" id="KW-0472">Membrane</keyword>
<feature type="transmembrane region" description="Helical" evidence="5">
    <location>
        <begin position="259"/>
        <end position="278"/>
    </location>
</feature>
<dbReference type="Pfam" id="PF00146">
    <property type="entry name" value="NADHdh"/>
    <property type="match status" value="1"/>
</dbReference>
<protein>
    <submittedName>
        <fullName evidence="6">Ech hydrogenase subunit B</fullName>
    </submittedName>
</protein>
<accession>A0A521C1C8</accession>
<sequence length="281" mass="32050">MTNLFSIIATLLSPIVGGFVYGIERVLRARMQNRIGPPLLQPFYDFLKLMDKRPVIIHSFHAFMGIMYLIGTWFSLYVLLAGGDILIAIFFHVLSLAFLVLGGFSVRSPYSVVGSIRKLTHMLAYEPIFVLTAAGLYLVTGTFQISEMLKSPFIPLLYLPLVFVAFILSIPAVLEKSPFDVAEAHQEIIGGSEIEYSGKFYEAVYTGKWLEYVYVFFFIFLFSGNHYWLGLLLVLLSFLLVNLIDNSTMRVNFRQMVSFHWYILIPLVATNVMLLALWRIQ</sequence>
<evidence type="ECO:0000313" key="6">
    <source>
        <dbReference type="EMBL" id="SMO53145.1"/>
    </source>
</evidence>
<keyword evidence="7" id="KW-1185">Reference proteome</keyword>
<feature type="transmembrane region" description="Helical" evidence="5">
    <location>
        <begin position="152"/>
        <end position="174"/>
    </location>
</feature>
<evidence type="ECO:0000256" key="3">
    <source>
        <dbReference type="ARBA" id="ARBA00022989"/>
    </source>
</evidence>
<gene>
    <name evidence="6" type="ORF">SAMN06269117_10920</name>
</gene>
<organism evidence="6 7">
    <name type="scientific">Balnearium lithotrophicum</name>
    <dbReference type="NCBI Taxonomy" id="223788"/>
    <lineage>
        <taxon>Bacteria</taxon>
        <taxon>Pseudomonadati</taxon>
        <taxon>Aquificota</taxon>
        <taxon>Aquificia</taxon>
        <taxon>Desulfurobacteriales</taxon>
        <taxon>Desulfurobacteriaceae</taxon>
        <taxon>Balnearium</taxon>
    </lineage>
</organism>
<dbReference type="PANTHER" id="PTHR43359:SF1">
    <property type="entry name" value="FORMATE HYDROGENLYASE SUBUNIT 4-RELATED"/>
    <property type="match status" value="1"/>
</dbReference>
<evidence type="ECO:0000256" key="1">
    <source>
        <dbReference type="ARBA" id="ARBA00004141"/>
    </source>
</evidence>
<dbReference type="RefSeq" id="WP_142935063.1">
    <property type="nucleotide sequence ID" value="NZ_FXTM01000009.1"/>
</dbReference>
<name>A0A521C1C8_9BACT</name>
<keyword evidence="2 5" id="KW-0812">Transmembrane</keyword>
<feature type="transmembrane region" description="Helical" evidence="5">
    <location>
        <begin position="55"/>
        <end position="79"/>
    </location>
</feature>
<evidence type="ECO:0000256" key="5">
    <source>
        <dbReference type="SAM" id="Phobius"/>
    </source>
</evidence>
<dbReference type="PANTHER" id="PTHR43359">
    <property type="entry name" value="FORMATE HYDROGENLYASE SUBUNIT 4"/>
    <property type="match status" value="1"/>
</dbReference>
<dbReference type="InterPro" id="IPR052561">
    <property type="entry name" value="ComplexI_Subunit1"/>
</dbReference>
<dbReference type="Proteomes" id="UP000317315">
    <property type="component" value="Unassembled WGS sequence"/>
</dbReference>
<feature type="transmembrane region" description="Helical" evidence="5">
    <location>
        <begin position="6"/>
        <end position="23"/>
    </location>
</feature>
<reference evidence="6 7" key="1">
    <citation type="submission" date="2017-05" db="EMBL/GenBank/DDBJ databases">
        <authorList>
            <person name="Varghese N."/>
            <person name="Submissions S."/>
        </authorList>
    </citation>
    <scope>NUCLEOTIDE SEQUENCE [LARGE SCALE GENOMIC DNA]</scope>
    <source>
        <strain evidence="6 7">DSM 16304</strain>
    </source>
</reference>
<keyword evidence="3 5" id="KW-1133">Transmembrane helix</keyword>
<dbReference type="OrthoDB" id="9778499at2"/>
<dbReference type="EMBL" id="FXTM01000009">
    <property type="protein sequence ID" value="SMO53145.1"/>
    <property type="molecule type" value="Genomic_DNA"/>
</dbReference>
<feature type="transmembrane region" description="Helical" evidence="5">
    <location>
        <begin position="212"/>
        <end position="239"/>
    </location>
</feature>
<feature type="transmembrane region" description="Helical" evidence="5">
    <location>
        <begin position="85"/>
        <end position="106"/>
    </location>
</feature>
<dbReference type="AlphaFoldDB" id="A0A521C1C8"/>
<evidence type="ECO:0000313" key="7">
    <source>
        <dbReference type="Proteomes" id="UP000317315"/>
    </source>
</evidence>
<feature type="transmembrane region" description="Helical" evidence="5">
    <location>
        <begin position="127"/>
        <end position="146"/>
    </location>
</feature>
<dbReference type="InterPro" id="IPR001694">
    <property type="entry name" value="NADH_UbQ_OxRdtase_su1/FPO"/>
</dbReference>
<evidence type="ECO:0000256" key="4">
    <source>
        <dbReference type="ARBA" id="ARBA00023136"/>
    </source>
</evidence>